<reference evidence="3" key="1">
    <citation type="submission" date="2023-08" db="EMBL/GenBank/DDBJ databases">
        <title>Complete genome sequence of Xanthomonas indica.</title>
        <authorList>
            <person name="Patil P.B."/>
            <person name="Rana R."/>
        </authorList>
    </citation>
    <scope>NUCLEOTIDE SEQUENCE</scope>
    <source>
        <strain evidence="3">PPL560</strain>
    </source>
</reference>
<dbReference type="RefSeq" id="WP_353949503.1">
    <property type="nucleotide sequence ID" value="NZ_CP131914.1"/>
</dbReference>
<name>A0AAU8I5V2_9XANT</name>
<gene>
    <name evidence="3" type="ORF">Q7W82_00950</name>
</gene>
<organism evidence="3">
    <name type="scientific">Xanthomonas indica</name>
    <dbReference type="NCBI Taxonomy" id="2912242"/>
    <lineage>
        <taxon>Bacteria</taxon>
        <taxon>Pseudomonadati</taxon>
        <taxon>Pseudomonadota</taxon>
        <taxon>Gammaproteobacteria</taxon>
        <taxon>Lysobacterales</taxon>
        <taxon>Lysobacteraceae</taxon>
        <taxon>Xanthomonas</taxon>
    </lineage>
</organism>
<protein>
    <submittedName>
        <fullName evidence="3">Lipocalin-like domain-containing protein</fullName>
    </submittedName>
</protein>
<dbReference type="KEGG" id="xin:Q7W82_00950"/>
<dbReference type="PANTHER" id="PTHR38591">
    <property type="entry name" value="HYDROLASE"/>
    <property type="match status" value="1"/>
</dbReference>
<dbReference type="AlphaFoldDB" id="A0AAU8I5V2"/>
<dbReference type="InterPro" id="IPR023374">
    <property type="entry name" value="AttH-like_dom_sf"/>
</dbReference>
<feature type="domain" description="AttH" evidence="2">
    <location>
        <begin position="75"/>
        <end position="236"/>
    </location>
</feature>
<sequence>MISSPRIQSASHPSFIQDITMHLSSRTFGRFRGWLAAAMVIACGFSSVPAAAQIFEEPAPVQLPRDEGPHHSQLEWWYFVGHLYGVDPSGAKREFGYEVTVFQLWPIGSGPATYSWHFAVTDVNNKLHKVEERVVSEQIPDQPGSFNFTNNGWSISGSQQAYAIKGALSDGRFAIDLKTSSDMPFVLHNGNGVVDYRPIAKTSAYYSSTALDTEGTVYDNGVPIKIVGTSWQDRQWFIKGMASDENGSFFGGGWNWFAIQLDNDTQYMLYYLQDPNTGAITNKFGTRVSKGVATPVSGDQMDLQRLATWTSPNSGYTYESKWNVILPEGNLLITPLVDDQEMLWTGHRTYWEGASQVVGNLNGAAVTGRSYVEVNPWRQPYTSLP</sequence>
<dbReference type="InterPro" id="IPR010791">
    <property type="entry name" value="AttH_dom"/>
</dbReference>
<proteinExistence type="predicted"/>
<accession>A0AAU8I5V2</accession>
<evidence type="ECO:0000313" key="3">
    <source>
        <dbReference type="EMBL" id="XCI80764.1"/>
    </source>
</evidence>
<dbReference type="EMBL" id="CP131914">
    <property type="protein sequence ID" value="XCI80764.1"/>
    <property type="molecule type" value="Genomic_DNA"/>
</dbReference>
<dbReference type="SUPFAM" id="SSF159245">
    <property type="entry name" value="AttH-like"/>
    <property type="match status" value="1"/>
</dbReference>
<evidence type="ECO:0000256" key="1">
    <source>
        <dbReference type="SAM" id="Phobius"/>
    </source>
</evidence>
<keyword evidence="1" id="KW-0812">Transmembrane</keyword>
<dbReference type="Pfam" id="PF07143">
    <property type="entry name" value="CrtC"/>
    <property type="match status" value="1"/>
</dbReference>
<keyword evidence="1" id="KW-0472">Membrane</keyword>
<dbReference type="Pfam" id="PF17186">
    <property type="entry name" value="Lipocalin_9"/>
    <property type="match status" value="1"/>
</dbReference>
<dbReference type="PANTHER" id="PTHR38591:SF1">
    <property type="entry name" value="BLL1000 PROTEIN"/>
    <property type="match status" value="1"/>
</dbReference>
<dbReference type="Gene3D" id="2.40.370.10">
    <property type="entry name" value="AttH-like domain"/>
    <property type="match status" value="2"/>
</dbReference>
<evidence type="ECO:0000259" key="2">
    <source>
        <dbReference type="Pfam" id="PF07143"/>
    </source>
</evidence>
<feature type="transmembrane region" description="Helical" evidence="1">
    <location>
        <begin position="34"/>
        <end position="55"/>
    </location>
</feature>
<keyword evidence="1" id="KW-1133">Transmembrane helix</keyword>